<keyword evidence="1" id="KW-0175">Coiled coil</keyword>
<feature type="region of interest" description="Disordered" evidence="2">
    <location>
        <begin position="1"/>
        <end position="63"/>
    </location>
</feature>
<evidence type="ECO:0000256" key="2">
    <source>
        <dbReference type="SAM" id="MobiDB-lite"/>
    </source>
</evidence>
<dbReference type="RefSeq" id="XP_013318722.1">
    <property type="nucleotide sequence ID" value="XM_013463268.1"/>
</dbReference>
<dbReference type="GeneID" id="25324593"/>
<dbReference type="OrthoDB" id="4118448at2759"/>
<dbReference type="EMBL" id="KN847318">
    <property type="protein sequence ID" value="KIW58138.1"/>
    <property type="molecule type" value="Genomic_DNA"/>
</dbReference>
<proteinExistence type="predicted"/>
<protein>
    <submittedName>
        <fullName evidence="3">Uncharacterized protein</fullName>
    </submittedName>
</protein>
<evidence type="ECO:0000313" key="3">
    <source>
        <dbReference type="EMBL" id="KIW58138.1"/>
    </source>
</evidence>
<feature type="coiled-coil region" evidence="1">
    <location>
        <begin position="256"/>
        <end position="290"/>
    </location>
</feature>
<gene>
    <name evidence="3" type="ORF">PV05_02685</name>
</gene>
<name>A0A0D2ER14_9EURO</name>
<organism evidence="3 4">
    <name type="scientific">Exophiala xenobiotica</name>
    <dbReference type="NCBI Taxonomy" id="348802"/>
    <lineage>
        <taxon>Eukaryota</taxon>
        <taxon>Fungi</taxon>
        <taxon>Dikarya</taxon>
        <taxon>Ascomycota</taxon>
        <taxon>Pezizomycotina</taxon>
        <taxon>Eurotiomycetes</taxon>
        <taxon>Chaetothyriomycetidae</taxon>
        <taxon>Chaetothyriales</taxon>
        <taxon>Herpotrichiellaceae</taxon>
        <taxon>Exophiala</taxon>
    </lineage>
</organism>
<dbReference type="AlphaFoldDB" id="A0A0D2ER14"/>
<reference evidence="3 4" key="1">
    <citation type="submission" date="2015-01" db="EMBL/GenBank/DDBJ databases">
        <title>The Genome Sequence of Exophiala xenobiotica CBS118157.</title>
        <authorList>
            <consortium name="The Broad Institute Genomics Platform"/>
            <person name="Cuomo C."/>
            <person name="de Hoog S."/>
            <person name="Gorbushina A."/>
            <person name="Stielow B."/>
            <person name="Teixiera M."/>
            <person name="Abouelleil A."/>
            <person name="Chapman S.B."/>
            <person name="Priest M."/>
            <person name="Young S.K."/>
            <person name="Wortman J."/>
            <person name="Nusbaum C."/>
            <person name="Birren B."/>
        </authorList>
    </citation>
    <scope>NUCLEOTIDE SEQUENCE [LARGE SCALE GENOMIC DNA]</scope>
    <source>
        <strain evidence="3 4">CBS 118157</strain>
    </source>
</reference>
<dbReference type="HOGENOM" id="CLU_723695_0_0_1"/>
<dbReference type="Proteomes" id="UP000054342">
    <property type="component" value="Unassembled WGS sequence"/>
</dbReference>
<accession>A0A0D2ER14</accession>
<evidence type="ECO:0000313" key="4">
    <source>
        <dbReference type="Proteomes" id="UP000054342"/>
    </source>
</evidence>
<feature type="compositionally biased region" description="Basic and acidic residues" evidence="2">
    <location>
        <begin position="8"/>
        <end position="30"/>
    </location>
</feature>
<keyword evidence="4" id="KW-1185">Reference proteome</keyword>
<feature type="region of interest" description="Disordered" evidence="2">
    <location>
        <begin position="311"/>
        <end position="353"/>
    </location>
</feature>
<evidence type="ECO:0000256" key="1">
    <source>
        <dbReference type="SAM" id="Coils"/>
    </source>
</evidence>
<sequence length="353" mass="40182">MPPKRNKRQQERAKRSADKVEKKKLVRTFEEMELSGSSTAASQPTPSASEPQSSVSSDQAPTDTLISKYPLYEKWETMEEEERGRVRDAHRSQTGPFAFQPAYLPVQVHVAAPQQGRFTREIETDIIQCNTLEAVKDLVKSSLSHELLRTNIDPTRTKFAGLMIYGPATQFSVKSISSRTRGLFLDPDTYKKWWLDVVKSQSPHGEVVKTAVVLCDQEEAAAKQVELPDFWTNPTAGLLANYMEKMEPPIWERGQLEQANIIYVKMQERLQQQRCEAEETRSQLTQKMDNLVNAVQDGDMVKARRLAAQWKKATRGKGKEVDVDKDEEVSADEDDEDDEPKEADDPNDEDYDE</sequence>
<feature type="compositionally biased region" description="Acidic residues" evidence="2">
    <location>
        <begin position="323"/>
        <end position="353"/>
    </location>
</feature>
<feature type="compositionally biased region" description="Low complexity" evidence="2">
    <location>
        <begin position="35"/>
        <end position="57"/>
    </location>
</feature>